<accession>A0A0G3EU07</accession>
<evidence type="ECO:0000256" key="1">
    <source>
        <dbReference type="SAM" id="Phobius"/>
    </source>
</evidence>
<sequence>MVLALISAVSRAGLNLIDRYQIGLKNLSILNVNLWNNLIPAALMTLAGLLLGAGREIAHCLLDWRTVGFAALVQLTAYAFSYGFRHLNVNQVTVVGKFSDLLIPIGIFWTTYDWQWKTYGFAVATTLVSLPIFLAADSRHRRSGLLTAGAFIAGALVLQAGLSPLLAPSFSASHLRLAVVFTTAVIIWRAALSCIPLWRRLMQRQSHVFRPPLSGMLLLRGGLTVVTQMTFIGAVGSTVSAVAWPILNSTGFLAMLLSSLLRKDHVTGKQKWVVAAIDGLTALRFFA</sequence>
<feature type="transmembrane region" description="Helical" evidence="1">
    <location>
        <begin position="35"/>
        <end position="54"/>
    </location>
</feature>
<reference evidence="3" key="1">
    <citation type="submission" date="2015-06" db="EMBL/GenBank/DDBJ databases">
        <authorList>
            <person name="Lim Y.L."/>
            <person name="Ee R."/>
            <person name="Yong D."/>
            <person name="How K.Y."/>
            <person name="Yin W.F."/>
            <person name="Chan K.G."/>
        </authorList>
    </citation>
    <scope>NUCLEOTIDE SEQUENCE [LARGE SCALE GENOMIC DNA]</scope>
    <source>
        <strain evidence="3">DSM 25325</strain>
    </source>
</reference>
<keyword evidence="3" id="KW-1185">Reference proteome</keyword>
<evidence type="ECO:0008006" key="4">
    <source>
        <dbReference type="Google" id="ProtNLM"/>
    </source>
</evidence>
<dbReference type="KEGG" id="ptx:ABW99_12000"/>
<gene>
    <name evidence="2" type="ORF">ABW99_12000</name>
</gene>
<keyword evidence="1" id="KW-1133">Transmembrane helix</keyword>
<proteinExistence type="predicted"/>
<dbReference type="EMBL" id="CP011568">
    <property type="protein sequence ID" value="AKJ70533.1"/>
    <property type="molecule type" value="Genomic_DNA"/>
</dbReference>
<feature type="transmembrane region" description="Helical" evidence="1">
    <location>
        <begin position="143"/>
        <end position="162"/>
    </location>
</feature>
<dbReference type="PATRIC" id="fig|445709.3.peg.2554"/>
<dbReference type="AlphaFoldDB" id="A0A0G3EU07"/>
<dbReference type="Proteomes" id="UP000036700">
    <property type="component" value="Chromosome"/>
</dbReference>
<organism evidence="2 3">
    <name type="scientific">Pandoraea thiooxydans</name>
    <dbReference type="NCBI Taxonomy" id="445709"/>
    <lineage>
        <taxon>Bacteria</taxon>
        <taxon>Pseudomonadati</taxon>
        <taxon>Pseudomonadota</taxon>
        <taxon>Betaproteobacteria</taxon>
        <taxon>Burkholderiales</taxon>
        <taxon>Burkholderiaceae</taxon>
        <taxon>Pandoraea</taxon>
    </lineage>
</organism>
<evidence type="ECO:0000313" key="3">
    <source>
        <dbReference type="Proteomes" id="UP000036700"/>
    </source>
</evidence>
<feature type="transmembrane region" description="Helical" evidence="1">
    <location>
        <begin position="217"/>
        <end position="236"/>
    </location>
</feature>
<evidence type="ECO:0000313" key="2">
    <source>
        <dbReference type="EMBL" id="AKJ70533.1"/>
    </source>
</evidence>
<keyword evidence="1" id="KW-0812">Transmembrane</keyword>
<keyword evidence="1" id="KW-0472">Membrane</keyword>
<feature type="transmembrane region" description="Helical" evidence="1">
    <location>
        <begin position="242"/>
        <end position="261"/>
    </location>
</feature>
<feature type="transmembrane region" description="Helical" evidence="1">
    <location>
        <begin position="66"/>
        <end position="84"/>
    </location>
</feature>
<feature type="transmembrane region" description="Helical" evidence="1">
    <location>
        <begin position="174"/>
        <end position="197"/>
    </location>
</feature>
<protein>
    <recommendedName>
        <fullName evidence="4">EamA domain-containing protein</fullName>
    </recommendedName>
</protein>
<feature type="transmembrane region" description="Helical" evidence="1">
    <location>
        <begin position="118"/>
        <end position="136"/>
    </location>
</feature>
<name>A0A0G3EU07_9BURK</name>